<accession>A0A3G1L3D6</accession>
<dbReference type="GO" id="GO:0030246">
    <property type="term" value="F:carbohydrate binding"/>
    <property type="evidence" value="ECO:0007669"/>
    <property type="project" value="UniProtKB-KW"/>
</dbReference>
<name>A0A3G1L3D6_9CAUD</name>
<evidence type="ECO:0000313" key="1">
    <source>
        <dbReference type="EMBL" id="ATW62699.1"/>
    </source>
</evidence>
<keyword evidence="1" id="KW-0430">Lectin</keyword>
<proteinExistence type="predicted"/>
<sequence>MAAPNIAAASSIYLKTKIVRLSDNNVELTLLNNSANSGKVIKLNTLKINHTDSSTSYLDFLYFYDVSESSNGRTLWPGRTSTLTFAAYSEVTVLSRDNPLYLEEGDYITTQVPFNSIPSDFTITIVYEEIS</sequence>
<protein>
    <submittedName>
        <fullName evidence="1">Putative lectin</fullName>
    </submittedName>
</protein>
<gene>
    <name evidence="1" type="ORF">SCBWM1_gp15</name>
</gene>
<dbReference type="EMBL" id="MG450654">
    <property type="protein sequence ID" value="ATW62699.1"/>
    <property type="molecule type" value="Genomic_DNA"/>
</dbReference>
<organism evidence="1 2">
    <name type="scientific">Synechococcus phage S-CBWM1</name>
    <dbReference type="NCBI Taxonomy" id="2053653"/>
    <lineage>
        <taxon>Viruses</taxon>
        <taxon>Duplodnaviria</taxon>
        <taxon>Heunggongvirae</taxon>
        <taxon>Uroviricota</taxon>
        <taxon>Caudoviricetes</taxon>
        <taxon>Aokuangvirus</taxon>
        <taxon>Aokuangvirus SCBWM1</taxon>
    </lineage>
</organism>
<reference evidence="1 2" key="1">
    <citation type="journal article" date="2018" name="Environ. Microbiol.">
        <title>Novel phage-host interactions and evolution as revealed by a cyanomyovirus isolated from an estuarine environment.</title>
        <authorList>
            <person name="Xu Y."/>
            <person name="Zhang R."/>
            <person name="Wang N."/>
            <person name="Cai L."/>
            <person name="Tong Y."/>
            <person name="Sun Q."/>
            <person name="Chen F."/>
            <person name="Jiao N."/>
        </authorList>
    </citation>
    <scope>NUCLEOTIDE SEQUENCE [LARGE SCALE GENOMIC DNA]</scope>
</reference>
<evidence type="ECO:0000313" key="2">
    <source>
        <dbReference type="Proteomes" id="UP000274731"/>
    </source>
</evidence>
<keyword evidence="2" id="KW-1185">Reference proteome</keyword>
<dbReference type="Proteomes" id="UP000274731">
    <property type="component" value="Segment"/>
</dbReference>